<feature type="compositionally biased region" description="Polar residues" evidence="1">
    <location>
        <begin position="417"/>
        <end position="430"/>
    </location>
</feature>
<feature type="compositionally biased region" description="Acidic residues" evidence="1">
    <location>
        <begin position="443"/>
        <end position="453"/>
    </location>
</feature>
<proteinExistence type="predicted"/>
<feature type="region of interest" description="Disordered" evidence="1">
    <location>
        <begin position="1"/>
        <end position="51"/>
    </location>
</feature>
<sequence>MSDNIKTTSPSTSVPDSISHGWETVNNNQTITPSFSSPSASKAESDSDGPAVEHIEDIANYTGDINAEEDHAVISGPLAERFVSEAITTTPAAAAAVASEAVTEDAGADDEVEDCDGDAGAHAALHFWENEAASGYRGDAAAGKRPGVSEGEYAQASLSAEKMFEVRLKRMQEIMGMYEAKWREAYDPEQDKKEDDYWNKYMAGRSISAIEPDSPGVEDSGAPSRRQQYVQARQNRLSSVHEGSSSAGANASASTNTPSLPMPSPVLARRQSSTSVSNADVSIPMPSPGRPMRESPAHEASASATGITIPTPSPDLSRRQSSVRDASPGNIGVGVSIPFPSPVSSPIRTKTSNSEAYGKALASFDALCQSFNECVQLQERENMNAASSATENEASSSNDVNVNININININGHRNGDSSTSVNGNANGTETDFPCDSTRNNDPDQEYDADGESSDPLALDAMIPRERANPSSPEPEADSGYEEGN</sequence>
<feature type="compositionally biased region" description="Low complexity" evidence="1">
    <location>
        <begin position="243"/>
        <end position="257"/>
    </location>
</feature>
<evidence type="ECO:0000313" key="2">
    <source>
        <dbReference type="EMBL" id="OJJ88308.1"/>
    </source>
</evidence>
<gene>
    <name evidence="2" type="ORF">ASPGLDRAFT_54388</name>
</gene>
<reference evidence="3" key="1">
    <citation type="journal article" date="2017" name="Genome Biol.">
        <title>Comparative genomics reveals high biological diversity and specific adaptations in the industrially and medically important fungal genus Aspergillus.</title>
        <authorList>
            <person name="de Vries R.P."/>
            <person name="Riley R."/>
            <person name="Wiebenga A."/>
            <person name="Aguilar-Osorio G."/>
            <person name="Amillis S."/>
            <person name="Uchima C.A."/>
            <person name="Anderluh G."/>
            <person name="Asadollahi M."/>
            <person name="Askin M."/>
            <person name="Barry K."/>
            <person name="Battaglia E."/>
            <person name="Bayram O."/>
            <person name="Benocci T."/>
            <person name="Braus-Stromeyer S.A."/>
            <person name="Caldana C."/>
            <person name="Canovas D."/>
            <person name="Cerqueira G.C."/>
            <person name="Chen F."/>
            <person name="Chen W."/>
            <person name="Choi C."/>
            <person name="Clum A."/>
            <person name="Dos Santos R.A."/>
            <person name="Damasio A.R."/>
            <person name="Diallinas G."/>
            <person name="Emri T."/>
            <person name="Fekete E."/>
            <person name="Flipphi M."/>
            <person name="Freyberg S."/>
            <person name="Gallo A."/>
            <person name="Gournas C."/>
            <person name="Habgood R."/>
            <person name="Hainaut M."/>
            <person name="Harispe M.L."/>
            <person name="Henrissat B."/>
            <person name="Hilden K.S."/>
            <person name="Hope R."/>
            <person name="Hossain A."/>
            <person name="Karabika E."/>
            <person name="Karaffa L."/>
            <person name="Karanyi Z."/>
            <person name="Krasevec N."/>
            <person name="Kuo A."/>
            <person name="Kusch H."/>
            <person name="LaButti K."/>
            <person name="Lagendijk E.L."/>
            <person name="Lapidus A."/>
            <person name="Levasseur A."/>
            <person name="Lindquist E."/>
            <person name="Lipzen A."/>
            <person name="Logrieco A.F."/>
            <person name="MacCabe A."/>
            <person name="Maekelae M.R."/>
            <person name="Malavazi I."/>
            <person name="Melin P."/>
            <person name="Meyer V."/>
            <person name="Mielnichuk N."/>
            <person name="Miskei M."/>
            <person name="Molnar A.P."/>
            <person name="Mule G."/>
            <person name="Ngan C.Y."/>
            <person name="Orejas M."/>
            <person name="Orosz E."/>
            <person name="Ouedraogo J.P."/>
            <person name="Overkamp K.M."/>
            <person name="Park H.-S."/>
            <person name="Perrone G."/>
            <person name="Piumi F."/>
            <person name="Punt P.J."/>
            <person name="Ram A.F."/>
            <person name="Ramon A."/>
            <person name="Rauscher S."/>
            <person name="Record E."/>
            <person name="Riano-Pachon D.M."/>
            <person name="Robert V."/>
            <person name="Roehrig J."/>
            <person name="Ruller R."/>
            <person name="Salamov A."/>
            <person name="Salih N.S."/>
            <person name="Samson R.A."/>
            <person name="Sandor E."/>
            <person name="Sanguinetti M."/>
            <person name="Schuetze T."/>
            <person name="Sepcic K."/>
            <person name="Shelest E."/>
            <person name="Sherlock G."/>
            <person name="Sophianopoulou V."/>
            <person name="Squina F.M."/>
            <person name="Sun H."/>
            <person name="Susca A."/>
            <person name="Todd R.B."/>
            <person name="Tsang A."/>
            <person name="Unkles S.E."/>
            <person name="van de Wiele N."/>
            <person name="van Rossen-Uffink D."/>
            <person name="Oliveira J.V."/>
            <person name="Vesth T.C."/>
            <person name="Visser J."/>
            <person name="Yu J.-H."/>
            <person name="Zhou M."/>
            <person name="Andersen M.R."/>
            <person name="Archer D.B."/>
            <person name="Baker S.E."/>
            <person name="Benoit I."/>
            <person name="Brakhage A.A."/>
            <person name="Braus G.H."/>
            <person name="Fischer R."/>
            <person name="Frisvad J.C."/>
            <person name="Goldman G.H."/>
            <person name="Houbraken J."/>
            <person name="Oakley B."/>
            <person name="Pocsi I."/>
            <person name="Scazzocchio C."/>
            <person name="Seiboth B."/>
            <person name="vanKuyk P.A."/>
            <person name="Wortman J."/>
            <person name="Dyer P.S."/>
            <person name="Grigoriev I.V."/>
        </authorList>
    </citation>
    <scope>NUCLEOTIDE SEQUENCE [LARGE SCALE GENOMIC DNA]</scope>
    <source>
        <strain evidence="3">CBS 516.65</strain>
    </source>
</reference>
<dbReference type="VEuPathDB" id="FungiDB:ASPGLDRAFT_54388"/>
<evidence type="ECO:0000256" key="1">
    <source>
        <dbReference type="SAM" id="MobiDB-lite"/>
    </source>
</evidence>
<keyword evidence="3" id="KW-1185">Reference proteome</keyword>
<dbReference type="RefSeq" id="XP_022404984.1">
    <property type="nucleotide sequence ID" value="XM_022548074.1"/>
</dbReference>
<feature type="compositionally biased region" description="Polar residues" evidence="1">
    <location>
        <begin position="270"/>
        <end position="280"/>
    </location>
</feature>
<feature type="compositionally biased region" description="Polar residues" evidence="1">
    <location>
        <begin position="1"/>
        <end position="16"/>
    </location>
</feature>
<feature type="compositionally biased region" description="Low complexity" evidence="1">
    <location>
        <begin position="335"/>
        <end position="347"/>
    </location>
</feature>
<feature type="region of interest" description="Disordered" evidence="1">
    <location>
        <begin position="411"/>
        <end position="485"/>
    </location>
</feature>
<dbReference type="Proteomes" id="UP000184300">
    <property type="component" value="Unassembled WGS sequence"/>
</dbReference>
<organism evidence="2 3">
    <name type="scientific">Aspergillus glaucus CBS 516.65</name>
    <dbReference type="NCBI Taxonomy" id="1160497"/>
    <lineage>
        <taxon>Eukaryota</taxon>
        <taxon>Fungi</taxon>
        <taxon>Dikarya</taxon>
        <taxon>Ascomycota</taxon>
        <taxon>Pezizomycotina</taxon>
        <taxon>Eurotiomycetes</taxon>
        <taxon>Eurotiomycetidae</taxon>
        <taxon>Eurotiales</taxon>
        <taxon>Aspergillaceae</taxon>
        <taxon>Aspergillus</taxon>
        <taxon>Aspergillus subgen. Aspergillus</taxon>
    </lineage>
</organism>
<dbReference type="OrthoDB" id="4508504at2759"/>
<feature type="compositionally biased region" description="Low complexity" evidence="1">
    <location>
        <begin position="33"/>
        <end position="42"/>
    </location>
</feature>
<name>A0A1L9VWL7_ASPGL</name>
<dbReference type="EMBL" id="KV878889">
    <property type="protein sequence ID" value="OJJ88308.1"/>
    <property type="molecule type" value="Genomic_DNA"/>
</dbReference>
<feature type="compositionally biased region" description="Acidic residues" evidence="1">
    <location>
        <begin position="475"/>
        <end position="485"/>
    </location>
</feature>
<dbReference type="GeneID" id="34464335"/>
<protein>
    <submittedName>
        <fullName evidence="2">Uncharacterized protein</fullName>
    </submittedName>
</protein>
<evidence type="ECO:0000313" key="3">
    <source>
        <dbReference type="Proteomes" id="UP000184300"/>
    </source>
</evidence>
<feature type="compositionally biased region" description="Polar residues" evidence="1">
    <location>
        <begin position="225"/>
        <end position="242"/>
    </location>
</feature>
<accession>A0A1L9VWL7</accession>
<dbReference type="AlphaFoldDB" id="A0A1L9VWL7"/>
<feature type="region of interest" description="Disordered" evidence="1">
    <location>
        <begin position="208"/>
        <end position="350"/>
    </location>
</feature>